<gene>
    <name evidence="2" type="ORF">FC86_GL000579</name>
</gene>
<keyword evidence="3" id="KW-1185">Reference proteome</keyword>
<sequence>MNEQEKQQQKLIKRTYIYFIVGFAFFAFIFIAALIQNIPLFTIIGLIGAVACLASGWVMYRKLKHL</sequence>
<evidence type="ECO:0000313" key="3">
    <source>
        <dbReference type="Proteomes" id="UP000051378"/>
    </source>
</evidence>
<dbReference type="PATRIC" id="fig|1423744.4.peg.596"/>
<feature type="transmembrane region" description="Helical" evidence="1">
    <location>
        <begin position="16"/>
        <end position="35"/>
    </location>
</feature>
<evidence type="ECO:0000313" key="2">
    <source>
        <dbReference type="EMBL" id="KRN04049.1"/>
    </source>
</evidence>
<dbReference type="RefSeq" id="WP_056974796.1">
    <property type="nucleotide sequence ID" value="NZ_AYZL01000019.1"/>
</dbReference>
<protein>
    <submittedName>
        <fullName evidence="2">Uncharacterized protein</fullName>
    </submittedName>
</protein>
<feature type="transmembrane region" description="Helical" evidence="1">
    <location>
        <begin position="41"/>
        <end position="60"/>
    </location>
</feature>
<reference evidence="2 3" key="1">
    <citation type="journal article" date="2015" name="Genome Announc.">
        <title>Expanding the biotechnology potential of lactobacilli through comparative genomics of 213 strains and associated genera.</title>
        <authorList>
            <person name="Sun Z."/>
            <person name="Harris H.M."/>
            <person name="McCann A."/>
            <person name="Guo C."/>
            <person name="Argimon S."/>
            <person name="Zhang W."/>
            <person name="Yang X."/>
            <person name="Jeffery I.B."/>
            <person name="Cooney J.C."/>
            <person name="Kagawa T.F."/>
            <person name="Liu W."/>
            <person name="Song Y."/>
            <person name="Salvetti E."/>
            <person name="Wrobel A."/>
            <person name="Rasinkangas P."/>
            <person name="Parkhill J."/>
            <person name="Rea M.C."/>
            <person name="O'Sullivan O."/>
            <person name="Ritari J."/>
            <person name="Douillard F.P."/>
            <person name="Paul Ross R."/>
            <person name="Yang R."/>
            <person name="Briner A.E."/>
            <person name="Felis G.E."/>
            <person name="de Vos W.M."/>
            <person name="Barrangou R."/>
            <person name="Klaenhammer T.R."/>
            <person name="Caufield P.W."/>
            <person name="Cui Y."/>
            <person name="Zhang H."/>
            <person name="O'Toole P.W."/>
        </authorList>
    </citation>
    <scope>NUCLEOTIDE SEQUENCE [LARGE SCALE GENOMIC DNA]</scope>
    <source>
        <strain evidence="2 3">DSM 23037</strain>
    </source>
</reference>
<dbReference type="Proteomes" id="UP000051378">
    <property type="component" value="Unassembled WGS sequence"/>
</dbReference>
<proteinExistence type="predicted"/>
<name>A0A0R2DIY7_9LACO</name>
<organism evidence="2 3">
    <name type="scientific">Holzapfeliella floricola DSM 23037 = JCM 16512</name>
    <dbReference type="NCBI Taxonomy" id="1423744"/>
    <lineage>
        <taxon>Bacteria</taxon>
        <taxon>Bacillati</taxon>
        <taxon>Bacillota</taxon>
        <taxon>Bacilli</taxon>
        <taxon>Lactobacillales</taxon>
        <taxon>Lactobacillaceae</taxon>
        <taxon>Holzapfeliella</taxon>
    </lineage>
</organism>
<dbReference type="EMBL" id="AYZL01000019">
    <property type="protein sequence ID" value="KRN04049.1"/>
    <property type="molecule type" value="Genomic_DNA"/>
</dbReference>
<dbReference type="AlphaFoldDB" id="A0A0R2DIY7"/>
<comment type="caution">
    <text evidence="2">The sequence shown here is derived from an EMBL/GenBank/DDBJ whole genome shotgun (WGS) entry which is preliminary data.</text>
</comment>
<keyword evidence="1" id="KW-1133">Transmembrane helix</keyword>
<keyword evidence="1" id="KW-0472">Membrane</keyword>
<evidence type="ECO:0000256" key="1">
    <source>
        <dbReference type="SAM" id="Phobius"/>
    </source>
</evidence>
<keyword evidence="1" id="KW-0812">Transmembrane</keyword>
<accession>A0A0R2DIY7</accession>